<name>A0A1C4VU10_9ACTN</name>
<keyword evidence="8" id="KW-1185">Reference proteome</keyword>
<keyword evidence="1" id="KW-0805">Transcription regulation</keyword>
<dbReference type="PANTHER" id="PTHR30055">
    <property type="entry name" value="HTH-TYPE TRANSCRIPTIONAL REGULATOR RUTR"/>
    <property type="match status" value="1"/>
</dbReference>
<protein>
    <submittedName>
        <fullName evidence="6">TetR/AcrR family transcriptional regulator</fullName>
    </submittedName>
    <submittedName>
        <fullName evidence="7">Transcriptional regulator, TetR family</fullName>
    </submittedName>
</protein>
<dbReference type="Pfam" id="PF00440">
    <property type="entry name" value="TetR_N"/>
    <property type="match status" value="1"/>
</dbReference>
<evidence type="ECO:0000256" key="1">
    <source>
        <dbReference type="ARBA" id="ARBA00023015"/>
    </source>
</evidence>
<organism evidence="7 8">
    <name type="scientific">Micromonospora carbonacea</name>
    <dbReference type="NCBI Taxonomy" id="47853"/>
    <lineage>
        <taxon>Bacteria</taxon>
        <taxon>Bacillati</taxon>
        <taxon>Actinomycetota</taxon>
        <taxon>Actinomycetes</taxon>
        <taxon>Micromonosporales</taxon>
        <taxon>Micromonosporaceae</taxon>
        <taxon>Micromonospora</taxon>
    </lineage>
</organism>
<dbReference type="AlphaFoldDB" id="A0A1C4VU10"/>
<evidence type="ECO:0000256" key="2">
    <source>
        <dbReference type="ARBA" id="ARBA00023125"/>
    </source>
</evidence>
<dbReference type="GO" id="GO:0003700">
    <property type="term" value="F:DNA-binding transcription factor activity"/>
    <property type="evidence" value="ECO:0007669"/>
    <property type="project" value="TreeGrafter"/>
</dbReference>
<evidence type="ECO:0000313" key="9">
    <source>
        <dbReference type="Proteomes" id="UP000509335"/>
    </source>
</evidence>
<sequence>MRKVDTSSGRDVVRAKIVEAAAQLLSEGGARAVTTRAVAERAGVQAPTIYRLFGDKDGLVEAVAESVMRDYASAKAADLDDDLDPVGALRAAWQRHIDFGLSNPELYVMLSVHPNADPSPATIDGIQVLRRHVARMASAGLLVVSERRAVDMIHATGSGTVLALLAQSSDVRDHGLADVVFGAVLAAISDLRPAGVDPRQDTLAALVRIGAVVGDLTPLTAQERGLLTEWIERCIRAFEASTAT</sequence>
<dbReference type="Proteomes" id="UP000183585">
    <property type="component" value="Unassembled WGS sequence"/>
</dbReference>
<dbReference type="EMBL" id="FMCT01000002">
    <property type="protein sequence ID" value="SCE87291.1"/>
    <property type="molecule type" value="Genomic_DNA"/>
</dbReference>
<dbReference type="PRINTS" id="PR00455">
    <property type="entry name" value="HTHTETR"/>
</dbReference>
<feature type="domain" description="HTH tetR-type" evidence="5">
    <location>
        <begin position="11"/>
        <end position="71"/>
    </location>
</feature>
<dbReference type="InterPro" id="IPR050109">
    <property type="entry name" value="HTH-type_TetR-like_transc_reg"/>
</dbReference>
<dbReference type="KEGG" id="mcab:HXZ27_17465"/>
<evidence type="ECO:0000313" key="6">
    <source>
        <dbReference type="EMBL" id="QLD25774.1"/>
    </source>
</evidence>
<evidence type="ECO:0000259" key="5">
    <source>
        <dbReference type="PROSITE" id="PS50977"/>
    </source>
</evidence>
<keyword evidence="2 4" id="KW-0238">DNA-binding</keyword>
<dbReference type="SUPFAM" id="SSF46689">
    <property type="entry name" value="Homeodomain-like"/>
    <property type="match status" value="1"/>
</dbReference>
<gene>
    <name evidence="7" type="ORF">GA0070563_102512</name>
    <name evidence="6" type="ORF">HXZ27_17465</name>
</gene>
<accession>A0A1C4VU10</accession>
<proteinExistence type="predicted"/>
<feature type="DNA-binding region" description="H-T-H motif" evidence="4">
    <location>
        <begin position="34"/>
        <end position="53"/>
    </location>
</feature>
<dbReference type="Gene3D" id="1.10.357.10">
    <property type="entry name" value="Tetracycline Repressor, domain 2"/>
    <property type="match status" value="1"/>
</dbReference>
<dbReference type="InterPro" id="IPR001647">
    <property type="entry name" value="HTH_TetR"/>
</dbReference>
<reference evidence="8" key="1">
    <citation type="submission" date="2016-06" db="EMBL/GenBank/DDBJ databases">
        <authorList>
            <person name="Varghese N."/>
            <person name="Submissions Spin"/>
        </authorList>
    </citation>
    <scope>NUCLEOTIDE SEQUENCE [LARGE SCALE GENOMIC DNA]</scope>
    <source>
        <strain evidence="8">DSM 43168</strain>
    </source>
</reference>
<evidence type="ECO:0000256" key="4">
    <source>
        <dbReference type="PROSITE-ProRule" id="PRU00335"/>
    </source>
</evidence>
<dbReference type="GeneID" id="301312462"/>
<keyword evidence="3" id="KW-0804">Transcription</keyword>
<reference evidence="6 9" key="3">
    <citation type="submission" date="2020-07" db="EMBL/GenBank/DDBJ databases">
        <title>A bifunctional nitrone conjugated secondary metabolite targeting the ribosome.</title>
        <authorList>
            <person name="Limbrick E.M."/>
            <person name="Graf M."/>
            <person name="Derewacz D.K."/>
            <person name="Nguyen F."/>
            <person name="Spraggins J.M."/>
            <person name="Wieland M."/>
            <person name="Ynigez-Gutierrez A.E."/>
            <person name="Reisman B.J."/>
            <person name="Zinshteyn B."/>
            <person name="McCulloch K."/>
            <person name="Iverson T.M."/>
            <person name="Green R."/>
            <person name="Wilson D.N."/>
            <person name="Bachmann B.O."/>
        </authorList>
    </citation>
    <scope>NUCLEOTIDE SEQUENCE [LARGE SCALE GENOMIC DNA]</scope>
    <source>
        <strain evidence="9">aurantiaca</strain>
        <strain evidence="6">Aurantiaca</strain>
    </source>
</reference>
<dbReference type="GO" id="GO:0000976">
    <property type="term" value="F:transcription cis-regulatory region binding"/>
    <property type="evidence" value="ECO:0007669"/>
    <property type="project" value="TreeGrafter"/>
</dbReference>
<evidence type="ECO:0000313" key="8">
    <source>
        <dbReference type="Proteomes" id="UP000183585"/>
    </source>
</evidence>
<dbReference type="EMBL" id="CP058322">
    <property type="protein sequence ID" value="QLD25774.1"/>
    <property type="molecule type" value="Genomic_DNA"/>
</dbReference>
<dbReference type="Proteomes" id="UP000509335">
    <property type="component" value="Chromosome"/>
</dbReference>
<dbReference type="PANTHER" id="PTHR30055:SF234">
    <property type="entry name" value="HTH-TYPE TRANSCRIPTIONAL REGULATOR BETI"/>
    <property type="match status" value="1"/>
</dbReference>
<evidence type="ECO:0000313" key="7">
    <source>
        <dbReference type="EMBL" id="SCE87291.1"/>
    </source>
</evidence>
<dbReference type="RefSeq" id="WP_074473342.1">
    <property type="nucleotide sequence ID" value="NZ_FMCT01000002.1"/>
</dbReference>
<dbReference type="InterPro" id="IPR009057">
    <property type="entry name" value="Homeodomain-like_sf"/>
</dbReference>
<reference evidence="7" key="2">
    <citation type="submission" date="2016-06" db="EMBL/GenBank/DDBJ databases">
        <authorList>
            <person name="Kjaerup R.B."/>
            <person name="Dalgaard T.S."/>
            <person name="Juul-Madsen H.R."/>
        </authorList>
    </citation>
    <scope>NUCLEOTIDE SEQUENCE [LARGE SCALE GENOMIC DNA]</scope>
    <source>
        <strain evidence="7">DSM 43168</strain>
    </source>
</reference>
<evidence type="ECO:0000256" key="3">
    <source>
        <dbReference type="ARBA" id="ARBA00023163"/>
    </source>
</evidence>
<dbReference type="PROSITE" id="PS50977">
    <property type="entry name" value="HTH_TETR_2"/>
    <property type="match status" value="1"/>
</dbReference>